<dbReference type="EMBL" id="CZBI01000004">
    <property type="protein sequence ID" value="CUQ22977.1"/>
    <property type="molecule type" value="Genomic_DNA"/>
</dbReference>
<protein>
    <submittedName>
        <fullName evidence="1">Uncharacterized protein</fullName>
    </submittedName>
</protein>
<gene>
    <name evidence="1" type="ORF">ERS852557_03085</name>
</gene>
<evidence type="ECO:0000313" key="2">
    <source>
        <dbReference type="Proteomes" id="UP000095541"/>
    </source>
</evidence>
<accession>A0A174USE9</accession>
<reference evidence="1 2" key="1">
    <citation type="submission" date="2015-09" db="EMBL/GenBank/DDBJ databases">
        <authorList>
            <consortium name="Pathogen Informatics"/>
        </authorList>
    </citation>
    <scope>NUCLEOTIDE SEQUENCE [LARGE SCALE GENOMIC DNA]</scope>
    <source>
        <strain evidence="1 2">2789STDY5834945</strain>
    </source>
</reference>
<dbReference type="AlphaFoldDB" id="A0A174USE9"/>
<evidence type="ECO:0000313" key="1">
    <source>
        <dbReference type="EMBL" id="CUQ22977.1"/>
    </source>
</evidence>
<proteinExistence type="predicted"/>
<dbReference type="Proteomes" id="UP000095541">
    <property type="component" value="Unassembled WGS sequence"/>
</dbReference>
<organism evidence="1 2">
    <name type="scientific">Bacteroides thetaiotaomicron</name>
    <dbReference type="NCBI Taxonomy" id="818"/>
    <lineage>
        <taxon>Bacteria</taxon>
        <taxon>Pseudomonadati</taxon>
        <taxon>Bacteroidota</taxon>
        <taxon>Bacteroidia</taxon>
        <taxon>Bacteroidales</taxon>
        <taxon>Bacteroidaceae</taxon>
        <taxon>Bacteroides</taxon>
    </lineage>
</organism>
<sequence length="145" mass="16884">MVNDFSIIEQIKLVKEKKEKLSRIEQNLSSPILTDKSLIPEVYELFKRVLSEQDFSPMPESPHQRKKFVFVILFLYSPKTLAGYHSPRGLRDAIAKAIGLRDVTFISNNIETVAFLSQNDKYFKEDIEYLYTEIITRLKIKGLIN</sequence>
<dbReference type="RefSeq" id="WP_055219877.1">
    <property type="nucleotide sequence ID" value="NZ_CZBI01000004.1"/>
</dbReference>
<name>A0A174USE9_BACT4</name>